<dbReference type="OrthoDB" id="5327145at2759"/>
<dbReference type="EMBL" id="KZ679275">
    <property type="protein sequence ID" value="PTB35513.1"/>
    <property type="molecule type" value="Genomic_DNA"/>
</dbReference>
<evidence type="ECO:0000313" key="2">
    <source>
        <dbReference type="EMBL" id="PTB35513.1"/>
    </source>
</evidence>
<organism evidence="2 3">
    <name type="scientific">Trichoderma asperellum (strain ATCC 204424 / CBS 433.97 / NBRC 101777)</name>
    <dbReference type="NCBI Taxonomy" id="1042311"/>
    <lineage>
        <taxon>Eukaryota</taxon>
        <taxon>Fungi</taxon>
        <taxon>Dikarya</taxon>
        <taxon>Ascomycota</taxon>
        <taxon>Pezizomycotina</taxon>
        <taxon>Sordariomycetes</taxon>
        <taxon>Hypocreomycetidae</taxon>
        <taxon>Hypocreales</taxon>
        <taxon>Hypocreaceae</taxon>
        <taxon>Trichoderma</taxon>
    </lineage>
</organism>
<evidence type="ECO:0000313" key="3">
    <source>
        <dbReference type="Proteomes" id="UP000240493"/>
    </source>
</evidence>
<gene>
    <name evidence="2" type="ORF">M441DRAFT_74262</name>
</gene>
<evidence type="ECO:0000256" key="1">
    <source>
        <dbReference type="SAM" id="MobiDB-lite"/>
    </source>
</evidence>
<protein>
    <submittedName>
        <fullName evidence="2">Uncharacterized protein</fullName>
    </submittedName>
</protein>
<proteinExistence type="predicted"/>
<feature type="compositionally biased region" description="Polar residues" evidence="1">
    <location>
        <begin position="13"/>
        <end position="26"/>
    </location>
</feature>
<feature type="compositionally biased region" description="Basic and acidic residues" evidence="1">
    <location>
        <begin position="1"/>
        <end position="12"/>
    </location>
</feature>
<keyword evidence="3" id="KW-1185">Reference proteome</keyword>
<name>A0A2T3YSG0_TRIA4</name>
<accession>A0A2T3YSG0</accession>
<sequence length="243" mass="27447">MLSTHREQENRVLSHQGTSKQQQQPKTPGMRYLQRGNENALTGFTTKKTILGTTKLGENAKFIGKKPLLTPTGPRIRAPLGNKTTNAKAKNDEGHEIGGKGAAKGIEKSQTKNATIQKRRQKQRQRQAEPAPKRLLFPARDGHDPDQDEPEYAPPNPQPLPYQSDVFPNSNLSLKGLNKENLLKGYYEHFYNPVDDDGVSRMEKQLDKEVKTALEKAIERNECETEEFAWNSADISDESEVRW</sequence>
<reference evidence="2 3" key="1">
    <citation type="submission" date="2016-07" db="EMBL/GenBank/DDBJ databases">
        <title>Multiple horizontal gene transfer events from other fungi enriched the ability of initially mycotrophic Trichoderma (Ascomycota) to feed on dead plant biomass.</title>
        <authorList>
            <consortium name="DOE Joint Genome Institute"/>
            <person name="Aerts A."/>
            <person name="Atanasova L."/>
            <person name="Chenthamara K."/>
            <person name="Zhang J."/>
            <person name="Grujic M."/>
            <person name="Henrissat B."/>
            <person name="Kuo A."/>
            <person name="Salamov A."/>
            <person name="Lipzen A."/>
            <person name="Labutti K."/>
            <person name="Barry K."/>
            <person name="Miao Y."/>
            <person name="Rahimi M.J."/>
            <person name="Shen Q."/>
            <person name="Grigoriev I.V."/>
            <person name="Kubicek C.P."/>
            <person name="Druzhinina I.S."/>
        </authorList>
    </citation>
    <scope>NUCLEOTIDE SEQUENCE [LARGE SCALE GENOMIC DNA]</scope>
    <source>
        <strain evidence="2 3">CBS 433.97</strain>
    </source>
</reference>
<feature type="compositionally biased region" description="Basic and acidic residues" evidence="1">
    <location>
        <begin position="89"/>
        <end position="98"/>
    </location>
</feature>
<feature type="region of interest" description="Disordered" evidence="1">
    <location>
        <begin position="1"/>
        <end position="31"/>
    </location>
</feature>
<dbReference type="Proteomes" id="UP000240493">
    <property type="component" value="Unassembled WGS sequence"/>
</dbReference>
<dbReference type="AlphaFoldDB" id="A0A2T3YSG0"/>
<feature type="region of interest" description="Disordered" evidence="1">
    <location>
        <begin position="60"/>
        <end position="168"/>
    </location>
</feature>